<comment type="function">
    <text evidence="2">Catalyzes the dismutation of two molecules of 6,7-dimethyl-8-ribityllumazine, resulting in the formation of riboflavin and 5-amino-6-(D-ribitylamino)uracil.</text>
</comment>
<evidence type="ECO:0000256" key="3">
    <source>
        <dbReference type="ARBA" id="ARBA00004887"/>
    </source>
</evidence>
<evidence type="ECO:0000256" key="2">
    <source>
        <dbReference type="ARBA" id="ARBA00002803"/>
    </source>
</evidence>
<dbReference type="EMBL" id="SORZ01000002">
    <property type="protein sequence ID" value="TPW34502.1"/>
    <property type="molecule type" value="Genomic_DNA"/>
</dbReference>
<dbReference type="RefSeq" id="WP_165601075.1">
    <property type="nucleotide sequence ID" value="NZ_SORZ01000002.1"/>
</dbReference>
<dbReference type="GO" id="GO:0009231">
    <property type="term" value="P:riboflavin biosynthetic process"/>
    <property type="evidence" value="ECO:0007669"/>
    <property type="project" value="UniProtKB-KW"/>
</dbReference>
<dbReference type="PIRSF" id="PIRSF000498">
    <property type="entry name" value="Riboflavin_syn_A"/>
    <property type="match status" value="1"/>
</dbReference>
<evidence type="ECO:0000256" key="6">
    <source>
        <dbReference type="ARBA" id="ARBA00022619"/>
    </source>
</evidence>
<gene>
    <name evidence="12" type="ORF">E3202_05050</name>
</gene>
<comment type="pathway">
    <text evidence="3">Cofactor biosynthesis; riboflavin biosynthesis; riboflavin from 2-hydroxy-3-oxobutyl phosphate and 5-amino-6-(D-ribitylamino)uracil: step 2/2.</text>
</comment>
<evidence type="ECO:0000259" key="11">
    <source>
        <dbReference type="PROSITE" id="PS51177"/>
    </source>
</evidence>
<sequence length="226" mass="24060">MFSGIIEHVGEVAAADRRPSGMDLRVASGFTDLQEGESIAVNGVCLTATRFTPQGEVEFHLSGETLDRTGLGALQPGARVNLERAVSLATRLSGHIVQGHVDGLGWLSAIEPAGDSHGLRVFLPASLRRYVVEKGSITIDGISLTVNAVYDSPAALSPFGKSRLQEGTGFEIGLMIIPHTWAHTRLSTLRVGDLVNVEVDVLAKYVETLLQHGEKPVSAFIQGEPA</sequence>
<dbReference type="PANTHER" id="PTHR21098:SF12">
    <property type="entry name" value="RIBOFLAVIN SYNTHASE"/>
    <property type="match status" value="1"/>
</dbReference>
<dbReference type="Proteomes" id="UP000315037">
    <property type="component" value="Unassembled WGS sequence"/>
</dbReference>
<feature type="repeat" description="Lumazine-binding" evidence="10">
    <location>
        <begin position="96"/>
        <end position="210"/>
    </location>
</feature>
<feature type="repeat" description="Lumazine-binding" evidence="10">
    <location>
        <begin position="1"/>
        <end position="95"/>
    </location>
</feature>
<dbReference type="SUPFAM" id="SSF63380">
    <property type="entry name" value="Riboflavin synthase domain-like"/>
    <property type="match status" value="2"/>
</dbReference>
<protein>
    <recommendedName>
        <fullName evidence="5 9">Riboflavin synthase</fullName>
        <ecNumber evidence="4 9">2.5.1.9</ecNumber>
    </recommendedName>
</protein>
<evidence type="ECO:0000256" key="1">
    <source>
        <dbReference type="ARBA" id="ARBA00000968"/>
    </source>
</evidence>
<dbReference type="Pfam" id="PF00677">
    <property type="entry name" value="Lum_binding"/>
    <property type="match status" value="2"/>
</dbReference>
<keyword evidence="6" id="KW-0686">Riboflavin biosynthesis</keyword>
<dbReference type="InterPro" id="IPR017938">
    <property type="entry name" value="Riboflavin_synthase-like_b-brl"/>
</dbReference>
<comment type="catalytic activity">
    <reaction evidence="1">
        <text>2 6,7-dimethyl-8-(1-D-ribityl)lumazine + H(+) = 5-amino-6-(D-ribitylamino)uracil + riboflavin</text>
        <dbReference type="Rhea" id="RHEA:20772"/>
        <dbReference type="ChEBI" id="CHEBI:15378"/>
        <dbReference type="ChEBI" id="CHEBI:15934"/>
        <dbReference type="ChEBI" id="CHEBI:57986"/>
        <dbReference type="ChEBI" id="CHEBI:58201"/>
        <dbReference type="EC" id="2.5.1.9"/>
    </reaction>
</comment>
<dbReference type="InterPro" id="IPR026017">
    <property type="entry name" value="Lumazine-bd_dom"/>
</dbReference>
<evidence type="ECO:0000256" key="4">
    <source>
        <dbReference type="ARBA" id="ARBA00012827"/>
    </source>
</evidence>
<dbReference type="Gene3D" id="2.40.30.20">
    <property type="match status" value="2"/>
</dbReference>
<organism evidence="12 13">
    <name type="scientific">Oecophyllibacter saccharovorans</name>
    <dbReference type="NCBI Taxonomy" id="2558360"/>
    <lineage>
        <taxon>Bacteria</taxon>
        <taxon>Pseudomonadati</taxon>
        <taxon>Pseudomonadota</taxon>
        <taxon>Alphaproteobacteria</taxon>
        <taxon>Acetobacterales</taxon>
        <taxon>Acetobacteraceae</taxon>
        <taxon>Oecophyllibacter</taxon>
    </lineage>
</organism>
<keyword evidence="7 12" id="KW-0808">Transferase</keyword>
<evidence type="ECO:0000256" key="10">
    <source>
        <dbReference type="PROSITE-ProRule" id="PRU00524"/>
    </source>
</evidence>
<evidence type="ECO:0000256" key="8">
    <source>
        <dbReference type="ARBA" id="ARBA00022737"/>
    </source>
</evidence>
<dbReference type="InterPro" id="IPR023366">
    <property type="entry name" value="ATP_synth_asu-like_sf"/>
</dbReference>
<reference evidence="12 13" key="1">
    <citation type="submission" date="2019-03" db="EMBL/GenBank/DDBJ databases">
        <title>The complete genome sequence of Neokomagataea sp. Jb2 NBRC113641.</title>
        <authorList>
            <person name="Chua K.-O."/>
            <person name="Chan K.-G."/>
            <person name="See-Too W.-S."/>
        </authorList>
    </citation>
    <scope>NUCLEOTIDE SEQUENCE [LARGE SCALE GENOMIC DNA]</scope>
    <source>
        <strain evidence="12 13">Jb2</strain>
    </source>
</reference>
<dbReference type="AlphaFoldDB" id="A0A506UMM7"/>
<evidence type="ECO:0000256" key="9">
    <source>
        <dbReference type="NCBIfam" id="TIGR00187"/>
    </source>
</evidence>
<feature type="domain" description="Lumazine-binding" evidence="11">
    <location>
        <begin position="1"/>
        <end position="95"/>
    </location>
</feature>
<name>A0A506UMM7_9PROT</name>
<evidence type="ECO:0000256" key="5">
    <source>
        <dbReference type="ARBA" id="ARBA00013950"/>
    </source>
</evidence>
<comment type="caution">
    <text evidence="12">The sequence shown here is derived from an EMBL/GenBank/DDBJ whole genome shotgun (WGS) entry which is preliminary data.</text>
</comment>
<evidence type="ECO:0000313" key="13">
    <source>
        <dbReference type="Proteomes" id="UP000315037"/>
    </source>
</evidence>
<dbReference type="InterPro" id="IPR001783">
    <property type="entry name" value="Lumazine-bd"/>
</dbReference>
<keyword evidence="8" id="KW-0677">Repeat</keyword>
<proteinExistence type="predicted"/>
<feature type="domain" description="Lumazine-binding" evidence="11">
    <location>
        <begin position="96"/>
        <end position="210"/>
    </location>
</feature>
<accession>A0A506UMM7</accession>
<dbReference type="NCBIfam" id="TIGR00187">
    <property type="entry name" value="ribE"/>
    <property type="match status" value="1"/>
</dbReference>
<evidence type="ECO:0000313" key="12">
    <source>
        <dbReference type="EMBL" id="TPW34502.1"/>
    </source>
</evidence>
<keyword evidence="13" id="KW-1185">Reference proteome</keyword>
<dbReference type="PROSITE" id="PS51177">
    <property type="entry name" value="LUMAZINE_BIND"/>
    <property type="match status" value="2"/>
</dbReference>
<evidence type="ECO:0000256" key="7">
    <source>
        <dbReference type="ARBA" id="ARBA00022679"/>
    </source>
</evidence>
<dbReference type="GO" id="GO:0004746">
    <property type="term" value="F:riboflavin synthase activity"/>
    <property type="evidence" value="ECO:0007669"/>
    <property type="project" value="UniProtKB-UniRule"/>
</dbReference>
<dbReference type="CDD" id="cd00402">
    <property type="entry name" value="Riboflavin_synthase_like"/>
    <property type="match status" value="1"/>
</dbReference>
<dbReference type="NCBIfam" id="NF006767">
    <property type="entry name" value="PRK09289.1"/>
    <property type="match status" value="1"/>
</dbReference>
<dbReference type="EC" id="2.5.1.9" evidence="4 9"/>
<dbReference type="PANTHER" id="PTHR21098">
    <property type="entry name" value="RIBOFLAVIN SYNTHASE ALPHA CHAIN"/>
    <property type="match status" value="1"/>
</dbReference>